<reference evidence="12" key="2">
    <citation type="submission" date="2010-04" db="EMBL/GenBank/DDBJ databases">
        <authorList>
            <person name="Buell R."/>
            <person name="Hamilton J."/>
            <person name="Hostetler J."/>
        </authorList>
    </citation>
    <scope>NUCLEOTIDE SEQUENCE [LARGE SCALE GENOMIC DNA]</scope>
    <source>
        <strain evidence="12">DAOM:BR144</strain>
    </source>
</reference>
<dbReference type="EnsemblProtists" id="PYU1_T006085">
    <property type="protein sequence ID" value="PYU1_T006085"/>
    <property type="gene ID" value="PYU1_G006073"/>
</dbReference>
<keyword evidence="8" id="KW-0472">Membrane</keyword>
<feature type="region of interest" description="Disordered" evidence="7">
    <location>
        <begin position="528"/>
        <end position="568"/>
    </location>
</feature>
<comment type="similarity">
    <text evidence="2">Belongs to the ELAPOR family.</text>
</comment>
<evidence type="ECO:0000256" key="1">
    <source>
        <dbReference type="ARBA" id="ARBA00004251"/>
    </source>
</evidence>
<dbReference type="STRING" id="431595.K3WM93"/>
<keyword evidence="12" id="KW-1185">Reference proteome</keyword>
<dbReference type="InParanoid" id="K3WM93"/>
<dbReference type="Proteomes" id="UP000019132">
    <property type="component" value="Unassembled WGS sequence"/>
</dbReference>
<dbReference type="InterPro" id="IPR009011">
    <property type="entry name" value="Man6P_isomerase_rcpt-bd_dom_sf"/>
</dbReference>
<dbReference type="SUPFAM" id="SSF57184">
    <property type="entry name" value="Growth factor receptor domain"/>
    <property type="match status" value="2"/>
</dbReference>
<feature type="region of interest" description="Disordered" evidence="7">
    <location>
        <begin position="1017"/>
        <end position="1065"/>
    </location>
</feature>
<evidence type="ECO:0000256" key="3">
    <source>
        <dbReference type="ARBA" id="ARBA00022475"/>
    </source>
</evidence>
<feature type="signal peptide" evidence="9">
    <location>
        <begin position="1"/>
        <end position="29"/>
    </location>
</feature>
<evidence type="ECO:0000313" key="12">
    <source>
        <dbReference type="Proteomes" id="UP000019132"/>
    </source>
</evidence>
<dbReference type="InterPro" id="IPR009030">
    <property type="entry name" value="Growth_fac_rcpt_cys_sf"/>
</dbReference>
<sequence>MGMMTPKTRKAALLLLAAAAAAAADSARAATLENGLRYGFSECVDFKRTLYYYRDEEETCATADSNKIIAKPPVHGLRCDLTCERGYFLGANFSGETPVSGCEKCDKGQYSLGGGKLYSKRTNAWSNPLPIDIHTDCVTRNMYTGQWQSNCAPWNASDDGAMISSGENSEIMERYEAARLFSTLRISATFVRDGSITYQFRVDAEAPYDGLVFEVDDTAVTPLISKTDGWNEATFEVAAGSHTFSWDYTKDYQGDEGEDKAFIKVIEIVGTSYSDTFCHPCGGDMTMSGGSVCKFCKANEYAAAKSDSELDFTCFKCPEGTVAPKGSIGLDSCVEKRACTAEDLVETFTECVDGKRNATFAWSEPRTCDLKLHNSIALPEAQVDLACDTCDLGYALSEQDTCERCPPGQRLGGDNECEQCPVGQVVVNALEFGAGTKDGWSKWPSIMDSVAAKRSGWKLTRHAISFTAHTKEEGGWSRPSRFPMPFNATFVHSGYINLTYELSHVPTFETDGVRAWLELEIRDTDAKSALKDETNTDTGSNDDDDDNNDDDEQLRGDLGGSIAHLAHGGENGTHSEVIHFNVTSRTTKQFTLVLRTTSPAAARMVRAKILHLGFVGTENGGSVACGSCPAGYEAMSTDDGATADGCRVCPAGTFGKTDSNGVTTCKKCPANTISAPGATECERCGNNTFSEAGAGSCAAPTTLTVNASSTNASTASSVPVTSVSYDLTLLESLVWGNDSFLFGDDMIAASAKDQLSIAPVIPNGGIKIDASHKVFVGLFRPVDKSWKSQLMGQIVEEHVDAAKDLPYVIELTMLNPRDAGNFFIQNTGRYGQVECAAPAQWKASSGGSRMQVVPLSNGGGVQVHYTGGSTCRNGQTASTEINFVCDPNAGTTVAPSATSRDEETCTTKITWSTAYACPICEAAYFNELRSACSSGQQSITYDNVQSCYGGKRPSSVPVATCNEVVLDTKAMYTVYAVISVVGIIVLLLMAAIFVTHRKYLTAYNEYMYLKGKMPTSVSTKEDGSKETTFEFANNSNTAHASPVPDRDDETKEEDADGIEMNVRSV</sequence>
<feature type="transmembrane region" description="Helical" evidence="8">
    <location>
        <begin position="972"/>
        <end position="994"/>
    </location>
</feature>
<feature type="domain" description="MRH" evidence="10">
    <location>
        <begin position="713"/>
        <end position="919"/>
    </location>
</feature>
<dbReference type="InterPro" id="IPR039181">
    <property type="entry name" value="Elapor1/2"/>
</dbReference>
<name>K3WM93_GLOUD</name>
<evidence type="ECO:0000256" key="4">
    <source>
        <dbReference type="ARBA" id="ARBA00022729"/>
    </source>
</evidence>
<keyword evidence="8" id="KW-1133">Transmembrane helix</keyword>
<keyword evidence="5" id="KW-1015">Disulfide bond</keyword>
<feature type="compositionally biased region" description="Polar residues" evidence="7">
    <location>
        <begin position="1030"/>
        <end position="1039"/>
    </location>
</feature>
<dbReference type="SUPFAM" id="SSF50911">
    <property type="entry name" value="Mannose 6-phosphate receptor domain"/>
    <property type="match status" value="1"/>
</dbReference>
<dbReference type="SMART" id="SM01411">
    <property type="entry name" value="Ephrin_rec_like"/>
    <property type="match status" value="3"/>
</dbReference>
<protein>
    <recommendedName>
        <fullName evidence="10">MRH domain-containing protein</fullName>
    </recommendedName>
</protein>
<evidence type="ECO:0000256" key="9">
    <source>
        <dbReference type="SAM" id="SignalP"/>
    </source>
</evidence>
<dbReference type="EMBL" id="GL376625">
    <property type="status" value="NOT_ANNOTATED_CDS"/>
    <property type="molecule type" value="Genomic_DNA"/>
</dbReference>
<keyword evidence="6" id="KW-0325">Glycoprotein</keyword>
<accession>K3WM93</accession>
<evidence type="ECO:0000256" key="7">
    <source>
        <dbReference type="SAM" id="MobiDB-lite"/>
    </source>
</evidence>
<keyword evidence="4 9" id="KW-0732">Signal</keyword>
<dbReference type="VEuPathDB" id="FungiDB:PYU1_G006073"/>
<keyword evidence="8" id="KW-0812">Transmembrane</keyword>
<dbReference type="InterPro" id="IPR044865">
    <property type="entry name" value="MRH_dom"/>
</dbReference>
<dbReference type="HOGENOM" id="CLU_290109_0_0_1"/>
<dbReference type="Gene3D" id="2.10.50.10">
    <property type="entry name" value="Tumor Necrosis Factor Receptor, subunit A, domain 2"/>
    <property type="match status" value="1"/>
</dbReference>
<evidence type="ECO:0000256" key="2">
    <source>
        <dbReference type="ARBA" id="ARBA00007627"/>
    </source>
</evidence>
<organism evidence="11 12">
    <name type="scientific">Globisporangium ultimum (strain ATCC 200006 / CBS 805.95 / DAOM BR144)</name>
    <name type="common">Pythium ultimum</name>
    <dbReference type="NCBI Taxonomy" id="431595"/>
    <lineage>
        <taxon>Eukaryota</taxon>
        <taxon>Sar</taxon>
        <taxon>Stramenopiles</taxon>
        <taxon>Oomycota</taxon>
        <taxon>Peronosporomycetes</taxon>
        <taxon>Pythiales</taxon>
        <taxon>Pythiaceae</taxon>
        <taxon>Globisporangium</taxon>
    </lineage>
</organism>
<dbReference type="PROSITE" id="PS51914">
    <property type="entry name" value="MRH"/>
    <property type="match status" value="1"/>
</dbReference>
<dbReference type="PANTHER" id="PTHR22727:SF15">
    <property type="entry name" value="MRH DOMAIN-CONTAINING PROTEIN"/>
    <property type="match status" value="1"/>
</dbReference>
<dbReference type="eggNOG" id="KOG1217">
    <property type="taxonomic scope" value="Eukaryota"/>
</dbReference>
<evidence type="ECO:0000313" key="11">
    <source>
        <dbReference type="EnsemblProtists" id="PYU1_T006085"/>
    </source>
</evidence>
<proteinExistence type="inferred from homology"/>
<comment type="subcellular location">
    <subcellularLocation>
        <location evidence="1">Cell membrane</location>
        <topology evidence="1">Single-pass type I membrane protein</topology>
    </subcellularLocation>
</comment>
<dbReference type="OMA" id="NTAWEVA"/>
<evidence type="ECO:0000259" key="10">
    <source>
        <dbReference type="PROSITE" id="PS51914"/>
    </source>
</evidence>
<keyword evidence="3" id="KW-1003">Cell membrane</keyword>
<feature type="compositionally biased region" description="Acidic residues" evidence="7">
    <location>
        <begin position="540"/>
        <end position="552"/>
    </location>
</feature>
<feature type="compositionally biased region" description="Basic and acidic residues" evidence="7">
    <location>
        <begin position="1019"/>
        <end position="1028"/>
    </location>
</feature>
<reference evidence="11" key="3">
    <citation type="submission" date="2015-02" db="UniProtKB">
        <authorList>
            <consortium name="EnsemblProtists"/>
        </authorList>
    </citation>
    <scope>IDENTIFICATION</scope>
    <source>
        <strain evidence="11">DAOM BR144</strain>
    </source>
</reference>
<dbReference type="GO" id="GO:0005886">
    <property type="term" value="C:plasma membrane"/>
    <property type="evidence" value="ECO:0007669"/>
    <property type="project" value="UniProtKB-SubCell"/>
</dbReference>
<dbReference type="Gene3D" id="2.70.130.10">
    <property type="entry name" value="Mannose-6-phosphate receptor binding domain"/>
    <property type="match status" value="1"/>
</dbReference>
<evidence type="ECO:0000256" key="8">
    <source>
        <dbReference type="SAM" id="Phobius"/>
    </source>
</evidence>
<evidence type="ECO:0000256" key="5">
    <source>
        <dbReference type="ARBA" id="ARBA00023157"/>
    </source>
</evidence>
<feature type="chain" id="PRO_5003871234" description="MRH domain-containing protein" evidence="9">
    <location>
        <begin position="30"/>
        <end position="1065"/>
    </location>
</feature>
<evidence type="ECO:0000256" key="6">
    <source>
        <dbReference type="ARBA" id="ARBA00023180"/>
    </source>
</evidence>
<dbReference type="AlphaFoldDB" id="K3WM93"/>
<reference evidence="12" key="1">
    <citation type="journal article" date="2010" name="Genome Biol.">
        <title>Genome sequence of the necrotrophic plant pathogen Pythium ultimum reveals original pathogenicity mechanisms and effector repertoire.</title>
        <authorList>
            <person name="Levesque C.A."/>
            <person name="Brouwer H."/>
            <person name="Cano L."/>
            <person name="Hamilton J.P."/>
            <person name="Holt C."/>
            <person name="Huitema E."/>
            <person name="Raffaele S."/>
            <person name="Robideau G.P."/>
            <person name="Thines M."/>
            <person name="Win J."/>
            <person name="Zerillo M.M."/>
            <person name="Beakes G.W."/>
            <person name="Boore J.L."/>
            <person name="Busam D."/>
            <person name="Dumas B."/>
            <person name="Ferriera S."/>
            <person name="Fuerstenberg S.I."/>
            <person name="Gachon C.M."/>
            <person name="Gaulin E."/>
            <person name="Govers F."/>
            <person name="Grenville-Briggs L."/>
            <person name="Horner N."/>
            <person name="Hostetler J."/>
            <person name="Jiang R.H."/>
            <person name="Johnson J."/>
            <person name="Krajaejun T."/>
            <person name="Lin H."/>
            <person name="Meijer H.J."/>
            <person name="Moore B."/>
            <person name="Morris P."/>
            <person name="Phuntmart V."/>
            <person name="Puiu D."/>
            <person name="Shetty J."/>
            <person name="Stajich J.E."/>
            <person name="Tripathy S."/>
            <person name="Wawra S."/>
            <person name="van West P."/>
            <person name="Whitty B.R."/>
            <person name="Coutinho P.M."/>
            <person name="Henrissat B."/>
            <person name="Martin F."/>
            <person name="Thomas P.D."/>
            <person name="Tyler B.M."/>
            <person name="De Vries R.P."/>
            <person name="Kamoun S."/>
            <person name="Yandell M."/>
            <person name="Tisserat N."/>
            <person name="Buell C.R."/>
        </authorList>
    </citation>
    <scope>NUCLEOTIDE SEQUENCE</scope>
    <source>
        <strain evidence="12">DAOM:BR144</strain>
    </source>
</reference>
<dbReference type="PANTHER" id="PTHR22727">
    <property type="entry name" value="PROTEIN CBG13728"/>
    <property type="match status" value="1"/>
</dbReference>